<evidence type="ECO:0000256" key="5">
    <source>
        <dbReference type="ARBA" id="ARBA00022833"/>
    </source>
</evidence>
<evidence type="ECO:0000313" key="9">
    <source>
        <dbReference type="EMBL" id="MEE2565089.1"/>
    </source>
</evidence>
<keyword evidence="10" id="KW-1185">Reference proteome</keyword>
<dbReference type="PANTHER" id="PTHR11002">
    <property type="entry name" value="CARBONIC ANHYDRASE"/>
    <property type="match status" value="1"/>
</dbReference>
<dbReference type="InterPro" id="IPR015892">
    <property type="entry name" value="Carbonic_anhydrase_CS"/>
</dbReference>
<keyword evidence="6 8" id="KW-0456">Lyase</keyword>
<dbReference type="SUPFAM" id="SSF53056">
    <property type="entry name" value="beta-carbonic anhydrase, cab"/>
    <property type="match status" value="1"/>
</dbReference>
<protein>
    <recommendedName>
        <fullName evidence="3 8">Carbonic anhydrase</fullName>
        <ecNumber evidence="3 8">4.2.1.1</ecNumber>
    </recommendedName>
    <alternativeName>
        <fullName evidence="8">Carbonate dehydratase</fullName>
    </alternativeName>
</protein>
<reference evidence="9 10" key="1">
    <citation type="submission" date="2024-01" db="EMBL/GenBank/DDBJ databases">
        <title>Hyphobacterium bacterium isolated from marine sediment.</title>
        <authorList>
            <person name="Zhao S."/>
        </authorList>
    </citation>
    <scope>NUCLEOTIDE SEQUENCE [LARGE SCALE GENOMIC DNA]</scope>
    <source>
        <strain evidence="9 10">Y60-23</strain>
    </source>
</reference>
<comment type="catalytic activity">
    <reaction evidence="7 8">
        <text>hydrogencarbonate + H(+) = CO2 + H2O</text>
        <dbReference type="Rhea" id="RHEA:10748"/>
        <dbReference type="ChEBI" id="CHEBI:15377"/>
        <dbReference type="ChEBI" id="CHEBI:15378"/>
        <dbReference type="ChEBI" id="CHEBI:16526"/>
        <dbReference type="ChEBI" id="CHEBI:17544"/>
        <dbReference type="EC" id="4.2.1.1"/>
    </reaction>
</comment>
<keyword evidence="4" id="KW-0479">Metal-binding</keyword>
<proteinExistence type="inferred from homology"/>
<dbReference type="PANTHER" id="PTHR11002:SF76">
    <property type="entry name" value="CARBONIC ANHYDRASE"/>
    <property type="match status" value="1"/>
</dbReference>
<accession>A0ABU7LU76</accession>
<evidence type="ECO:0000256" key="8">
    <source>
        <dbReference type="RuleBase" id="RU003956"/>
    </source>
</evidence>
<evidence type="ECO:0000313" key="10">
    <source>
        <dbReference type="Proteomes" id="UP001310692"/>
    </source>
</evidence>
<dbReference type="InterPro" id="IPR001765">
    <property type="entry name" value="Carbonic_anhydrase"/>
</dbReference>
<organism evidence="9 10">
    <name type="scientific">Hyphobacterium marinum</name>
    <dbReference type="NCBI Taxonomy" id="3116574"/>
    <lineage>
        <taxon>Bacteria</taxon>
        <taxon>Pseudomonadati</taxon>
        <taxon>Pseudomonadota</taxon>
        <taxon>Alphaproteobacteria</taxon>
        <taxon>Maricaulales</taxon>
        <taxon>Maricaulaceae</taxon>
        <taxon>Hyphobacterium</taxon>
    </lineage>
</organism>
<gene>
    <name evidence="9" type="ORF">V0U35_00215</name>
</gene>
<evidence type="ECO:0000256" key="1">
    <source>
        <dbReference type="ARBA" id="ARBA00001947"/>
    </source>
</evidence>
<comment type="cofactor">
    <cofactor evidence="1">
        <name>Zn(2+)</name>
        <dbReference type="ChEBI" id="CHEBI:29105"/>
    </cofactor>
</comment>
<comment type="function">
    <text evidence="8">Reversible hydration of carbon dioxide.</text>
</comment>
<comment type="similarity">
    <text evidence="2 8">Belongs to the beta-class carbonic anhydrase family.</text>
</comment>
<dbReference type="PROSITE" id="PS00704">
    <property type="entry name" value="PROK_CO2_ANHYDRASE_1"/>
    <property type="match status" value="1"/>
</dbReference>
<dbReference type="PROSITE" id="PS00705">
    <property type="entry name" value="PROK_CO2_ANHYDRASE_2"/>
    <property type="match status" value="1"/>
</dbReference>
<dbReference type="Proteomes" id="UP001310692">
    <property type="component" value="Unassembled WGS sequence"/>
</dbReference>
<evidence type="ECO:0000256" key="2">
    <source>
        <dbReference type="ARBA" id="ARBA00006217"/>
    </source>
</evidence>
<dbReference type="RefSeq" id="WP_330194608.1">
    <property type="nucleotide sequence ID" value="NZ_JAZDRO010000001.1"/>
</dbReference>
<dbReference type="Pfam" id="PF00484">
    <property type="entry name" value="Pro_CA"/>
    <property type="match status" value="1"/>
</dbReference>
<keyword evidence="5 8" id="KW-0862">Zinc</keyword>
<dbReference type="InterPro" id="IPR036874">
    <property type="entry name" value="Carbonic_anhydrase_sf"/>
</dbReference>
<name>A0ABU7LU76_9PROT</name>
<sequence>MIGDLLQNNIAWANGKTRVDPDFFHRLSKQQSPDYLWIGCSDSRVPANDIVGLDPGELFVHRNVANLAPAQDANFLSVLQFAVEALKVKHIIVCGHYGCGGVAAAMSGERHGLIDHWLQPIRDVSDELAGHLLRIRDNTKRLNALCEANVAAQVRSVACNPIVHDAWRAGQTLAIHGWIYAIENGLIRDLGLTVRGLNDIARFFPDRLSAWLGSDLDVALDCHS</sequence>
<evidence type="ECO:0000256" key="3">
    <source>
        <dbReference type="ARBA" id="ARBA00012925"/>
    </source>
</evidence>
<evidence type="ECO:0000256" key="6">
    <source>
        <dbReference type="ARBA" id="ARBA00023239"/>
    </source>
</evidence>
<evidence type="ECO:0000256" key="4">
    <source>
        <dbReference type="ARBA" id="ARBA00022723"/>
    </source>
</evidence>
<evidence type="ECO:0000256" key="7">
    <source>
        <dbReference type="ARBA" id="ARBA00048348"/>
    </source>
</evidence>
<dbReference type="Gene3D" id="3.40.1050.10">
    <property type="entry name" value="Carbonic anhydrase"/>
    <property type="match status" value="1"/>
</dbReference>
<dbReference type="EC" id="4.2.1.1" evidence="3 8"/>
<dbReference type="SMART" id="SM00947">
    <property type="entry name" value="Pro_CA"/>
    <property type="match status" value="1"/>
</dbReference>
<dbReference type="EMBL" id="JAZDRO010000001">
    <property type="protein sequence ID" value="MEE2565089.1"/>
    <property type="molecule type" value="Genomic_DNA"/>
</dbReference>
<comment type="caution">
    <text evidence="9">The sequence shown here is derived from an EMBL/GenBank/DDBJ whole genome shotgun (WGS) entry which is preliminary data.</text>
</comment>
<dbReference type="CDD" id="cd00883">
    <property type="entry name" value="beta_CA_cladeA"/>
    <property type="match status" value="1"/>
</dbReference>